<gene>
    <name evidence="1" type="ORF">SEV965_LOCUS22008</name>
</gene>
<name>A0A814XJT8_9BILA</name>
<sequence>MTHDVSFTDDFDENMEQDSIISNEEIIASSSMMLSRTNQLDIIDLSYYTFNQGFFDMICHIQAAVRITCLNITLATTSTENTSTNEFDFNSVIP</sequence>
<organism evidence="1 2">
    <name type="scientific">Rotaria sordida</name>
    <dbReference type="NCBI Taxonomy" id="392033"/>
    <lineage>
        <taxon>Eukaryota</taxon>
        <taxon>Metazoa</taxon>
        <taxon>Spiralia</taxon>
        <taxon>Gnathifera</taxon>
        <taxon>Rotifera</taxon>
        <taxon>Eurotatoria</taxon>
        <taxon>Bdelloidea</taxon>
        <taxon>Philodinida</taxon>
        <taxon>Philodinidae</taxon>
        <taxon>Rotaria</taxon>
    </lineage>
</organism>
<accession>A0A814XJT8</accession>
<dbReference type="Proteomes" id="UP000663889">
    <property type="component" value="Unassembled WGS sequence"/>
</dbReference>
<evidence type="ECO:0000313" key="2">
    <source>
        <dbReference type="Proteomes" id="UP000663889"/>
    </source>
</evidence>
<proteinExistence type="predicted"/>
<protein>
    <submittedName>
        <fullName evidence="1">Uncharacterized protein</fullName>
    </submittedName>
</protein>
<dbReference type="EMBL" id="CAJNOU010001530">
    <property type="protein sequence ID" value="CAF1217619.1"/>
    <property type="molecule type" value="Genomic_DNA"/>
</dbReference>
<dbReference type="AlphaFoldDB" id="A0A814XJT8"/>
<comment type="caution">
    <text evidence="1">The sequence shown here is derived from an EMBL/GenBank/DDBJ whole genome shotgun (WGS) entry which is preliminary data.</text>
</comment>
<reference evidence="1" key="1">
    <citation type="submission" date="2021-02" db="EMBL/GenBank/DDBJ databases">
        <authorList>
            <person name="Nowell W R."/>
        </authorList>
    </citation>
    <scope>NUCLEOTIDE SEQUENCE</scope>
</reference>
<evidence type="ECO:0000313" key="1">
    <source>
        <dbReference type="EMBL" id="CAF1217619.1"/>
    </source>
</evidence>